<keyword evidence="2" id="KW-0663">Pyridoxal phosphate</keyword>
<evidence type="ECO:0000256" key="4">
    <source>
        <dbReference type="RuleBase" id="RU004504"/>
    </source>
</evidence>
<feature type="domain" description="Aminotransferase class V" evidence="5">
    <location>
        <begin position="19"/>
        <end position="374"/>
    </location>
</feature>
<dbReference type="Gene3D" id="3.40.640.10">
    <property type="entry name" value="Type I PLP-dependent aspartate aminotransferase-like (Major domain)"/>
    <property type="match status" value="1"/>
</dbReference>
<organism evidence="6 7">
    <name type="scientific">Abyssobacteria bacterium (strain SURF_5)</name>
    <dbReference type="NCBI Taxonomy" id="2093360"/>
    <lineage>
        <taxon>Bacteria</taxon>
        <taxon>Pseudomonadati</taxon>
        <taxon>Candidatus Hydrogenedentota</taxon>
        <taxon>Candidatus Abyssobacteria</taxon>
    </lineage>
</organism>
<dbReference type="SUPFAM" id="SSF53383">
    <property type="entry name" value="PLP-dependent transferases"/>
    <property type="match status" value="1"/>
</dbReference>
<protein>
    <submittedName>
        <fullName evidence="6">Aminotransferase class V-fold PLP-dependent enzyme</fullName>
    </submittedName>
</protein>
<evidence type="ECO:0000256" key="2">
    <source>
        <dbReference type="ARBA" id="ARBA00022898"/>
    </source>
</evidence>
<name>A0A3A4N718_ABYX5</name>
<evidence type="ECO:0000313" key="7">
    <source>
        <dbReference type="Proteomes" id="UP000265882"/>
    </source>
</evidence>
<reference evidence="6 7" key="1">
    <citation type="journal article" date="2017" name="ISME J.">
        <title>Energy and carbon metabolisms in a deep terrestrial subsurface fluid microbial community.</title>
        <authorList>
            <person name="Momper L."/>
            <person name="Jungbluth S.P."/>
            <person name="Lee M.D."/>
            <person name="Amend J.P."/>
        </authorList>
    </citation>
    <scope>NUCLEOTIDE SEQUENCE [LARGE SCALE GENOMIC DNA]</scope>
    <source>
        <strain evidence="6">SURF_5</strain>
    </source>
</reference>
<dbReference type="InterPro" id="IPR015422">
    <property type="entry name" value="PyrdxlP-dep_Trfase_small"/>
</dbReference>
<comment type="cofactor">
    <cofactor evidence="1 4">
        <name>pyridoxal 5'-phosphate</name>
        <dbReference type="ChEBI" id="CHEBI:597326"/>
    </cofactor>
</comment>
<dbReference type="InterPro" id="IPR015424">
    <property type="entry name" value="PyrdxlP-dep_Trfase"/>
</dbReference>
<dbReference type="Proteomes" id="UP000265882">
    <property type="component" value="Unassembled WGS sequence"/>
</dbReference>
<keyword evidence="6" id="KW-0032">Aminotransferase</keyword>
<dbReference type="PANTHER" id="PTHR43586">
    <property type="entry name" value="CYSTEINE DESULFURASE"/>
    <property type="match status" value="1"/>
</dbReference>
<comment type="similarity">
    <text evidence="3">Belongs to the class-V pyridoxal-phosphate-dependent aminotransferase family.</text>
</comment>
<evidence type="ECO:0000256" key="1">
    <source>
        <dbReference type="ARBA" id="ARBA00001933"/>
    </source>
</evidence>
<evidence type="ECO:0000259" key="5">
    <source>
        <dbReference type="Pfam" id="PF00266"/>
    </source>
</evidence>
<dbReference type="PROSITE" id="PS00595">
    <property type="entry name" value="AA_TRANSFER_CLASS_5"/>
    <property type="match status" value="1"/>
</dbReference>
<sequence>MSVDFEAIRKLFPVTDNFVYLLANGKSPLPKPVAQAANDMNEAMMNSGVIAMALSRNMIEETREKMARLIGCDAEEIAFSRNTAEGILWLAQSIAWKKGDEVLFTRREYPSIVYPFLAQKHCGVKVKLVEQDKRRITPEVIEKGITSRTRLVAVSWPQFDTGQRPNLEAISELCRGRGIIFLVDPIQCLGSIRLNVREKGVDCLSAGTHKGLLGLPGLGIFYCKKDLLEQLRPVHIGWGSLEHEETMEYDIESYDFKPAKGARRYEEGCKNFAGIAALNASLTLLEEIGVENIERRLKQVTDYLCEKARAKGCEIMSPRDNDEWSGIVLLRLPKQDPYKLAEELREHLIMVHAMRGCLIMGFNFYNNEEDVDKLMAHIEAA</sequence>
<accession>A0A3A4N718</accession>
<comment type="caution">
    <text evidence="6">The sequence shown here is derived from an EMBL/GenBank/DDBJ whole genome shotgun (WGS) entry which is preliminary data.</text>
</comment>
<keyword evidence="6" id="KW-0808">Transferase</keyword>
<proteinExistence type="inferred from homology"/>
<dbReference type="Gene3D" id="3.90.1150.10">
    <property type="entry name" value="Aspartate Aminotransferase, domain 1"/>
    <property type="match status" value="1"/>
</dbReference>
<dbReference type="Pfam" id="PF00266">
    <property type="entry name" value="Aminotran_5"/>
    <property type="match status" value="1"/>
</dbReference>
<gene>
    <name evidence="6" type="ORF">C4520_16520</name>
</gene>
<dbReference type="AlphaFoldDB" id="A0A3A4N718"/>
<evidence type="ECO:0000313" key="6">
    <source>
        <dbReference type="EMBL" id="RJP17568.1"/>
    </source>
</evidence>
<dbReference type="InterPro" id="IPR015421">
    <property type="entry name" value="PyrdxlP-dep_Trfase_major"/>
</dbReference>
<dbReference type="PANTHER" id="PTHR43586:SF15">
    <property type="entry name" value="BLR3095 PROTEIN"/>
    <property type="match status" value="1"/>
</dbReference>
<dbReference type="InterPro" id="IPR020578">
    <property type="entry name" value="Aminotrans_V_PyrdxlP_BS"/>
</dbReference>
<evidence type="ECO:0000256" key="3">
    <source>
        <dbReference type="RuleBase" id="RU004075"/>
    </source>
</evidence>
<dbReference type="InterPro" id="IPR000192">
    <property type="entry name" value="Aminotrans_V_dom"/>
</dbReference>
<dbReference type="EMBL" id="QZKU01000114">
    <property type="protein sequence ID" value="RJP17568.1"/>
    <property type="molecule type" value="Genomic_DNA"/>
</dbReference>
<dbReference type="GO" id="GO:0008483">
    <property type="term" value="F:transaminase activity"/>
    <property type="evidence" value="ECO:0007669"/>
    <property type="project" value="UniProtKB-KW"/>
</dbReference>